<evidence type="ECO:0000313" key="2">
    <source>
        <dbReference type="Proteomes" id="UP000250069"/>
    </source>
</evidence>
<dbReference type="RefSeq" id="WP_062623418.1">
    <property type="nucleotide sequence ID" value="NZ_CP015443.1"/>
</dbReference>
<sequence>MANYPESLKEEAEKIKDEVRSGKLDDGQIKAIAKSAVEFLIAQEKSHAHCAEVAGAIAANLDEFFKHYLKED</sequence>
<proteinExistence type="predicted"/>
<reference evidence="1 2" key="1">
    <citation type="submission" date="2018-06" db="EMBL/GenBank/DDBJ databases">
        <title>Complete Genome Sequence of Bacillus velezensis DSYZ, a Plant Growth-Promoting Rhizobacterium with Antifungal Activity.</title>
        <authorList>
            <person name="Du B."/>
            <person name="Ding Y."/>
            <person name="Liu K."/>
            <person name="Yao L."/>
            <person name="Wang C."/>
            <person name="Li H."/>
            <person name="Liu H."/>
        </authorList>
    </citation>
    <scope>NUCLEOTIDE SEQUENCE [LARGE SCALE GENOMIC DNA]</scope>
    <source>
        <strain evidence="1 2">DSYZ</strain>
    </source>
</reference>
<dbReference type="EMBL" id="CP030150">
    <property type="protein sequence ID" value="AWX72595.1"/>
    <property type="molecule type" value="Genomic_DNA"/>
</dbReference>
<evidence type="ECO:0000313" key="1">
    <source>
        <dbReference type="EMBL" id="AWX72595.1"/>
    </source>
</evidence>
<protein>
    <submittedName>
        <fullName evidence="1">Uncharacterized protein</fullName>
    </submittedName>
</protein>
<organism evidence="1 2">
    <name type="scientific">Bacillus velezensis</name>
    <dbReference type="NCBI Taxonomy" id="492670"/>
    <lineage>
        <taxon>Bacteria</taxon>
        <taxon>Bacillati</taxon>
        <taxon>Bacillota</taxon>
        <taxon>Bacilli</taxon>
        <taxon>Bacillales</taxon>
        <taxon>Bacillaceae</taxon>
        <taxon>Bacillus</taxon>
        <taxon>Bacillus amyloliquefaciens group</taxon>
    </lineage>
</organism>
<name>A0ABC8DA07_BACVE</name>
<dbReference type="Proteomes" id="UP000250069">
    <property type="component" value="Chromosome"/>
</dbReference>
<gene>
    <name evidence="1" type="ORF">BVDSYZ_11405</name>
</gene>
<dbReference type="AlphaFoldDB" id="A0ABC8DA07"/>
<accession>A0ABC8DA07</accession>